<dbReference type="InterPro" id="IPR003142">
    <property type="entry name" value="BPL_C"/>
</dbReference>
<keyword evidence="4" id="KW-0067">ATP-binding</keyword>
<comment type="caution">
    <text evidence="6">The sequence shown here is derived from an EMBL/GenBank/DDBJ whole genome shotgun (WGS) entry which is preliminary data.</text>
</comment>
<evidence type="ECO:0000259" key="5">
    <source>
        <dbReference type="PROSITE" id="PS51733"/>
    </source>
</evidence>
<name>A0A8J6UHF4_9BACT</name>
<feature type="domain" description="BPL/LPL catalytic" evidence="5">
    <location>
        <begin position="59"/>
        <end position="260"/>
    </location>
</feature>
<dbReference type="RefSeq" id="WP_191156999.1">
    <property type="nucleotide sequence ID" value="NZ_JACWUN010000014.1"/>
</dbReference>
<dbReference type="Gene3D" id="1.10.10.10">
    <property type="entry name" value="Winged helix-like DNA-binding domain superfamily/Winged helix DNA-binding domain"/>
    <property type="match status" value="1"/>
</dbReference>
<dbReference type="EMBL" id="JACWUN010000014">
    <property type="protein sequence ID" value="MBD1401368.1"/>
    <property type="molecule type" value="Genomic_DNA"/>
</dbReference>
<dbReference type="PANTHER" id="PTHR12835">
    <property type="entry name" value="BIOTIN PROTEIN LIGASE"/>
    <property type="match status" value="1"/>
</dbReference>
<dbReference type="SUPFAM" id="SSF55681">
    <property type="entry name" value="Class II aaRS and biotin synthetases"/>
    <property type="match status" value="1"/>
</dbReference>
<proteinExistence type="inferred from homology"/>
<keyword evidence="4" id="KW-0547">Nucleotide-binding</keyword>
<gene>
    <name evidence="4" type="primary">birA</name>
    <name evidence="6" type="ORF">ICT70_11855</name>
</gene>
<dbReference type="GO" id="GO:0004077">
    <property type="term" value="F:biotin--[biotin carboxyl-carrier protein] ligase activity"/>
    <property type="evidence" value="ECO:0007669"/>
    <property type="project" value="UniProtKB-UniRule"/>
</dbReference>
<evidence type="ECO:0000256" key="2">
    <source>
        <dbReference type="ARBA" id="ARBA00023267"/>
    </source>
</evidence>
<keyword evidence="1 4" id="KW-0436">Ligase</keyword>
<comment type="similarity">
    <text evidence="4">Belongs to the biotin--protein ligase family.</text>
</comment>
<evidence type="ECO:0000256" key="3">
    <source>
        <dbReference type="ARBA" id="ARBA00047846"/>
    </source>
</evidence>
<dbReference type="InterPro" id="IPR013196">
    <property type="entry name" value="HTH_11"/>
</dbReference>
<organism evidence="6 7">
    <name type="scientific">Pelovirga terrestris</name>
    <dbReference type="NCBI Taxonomy" id="2771352"/>
    <lineage>
        <taxon>Bacteria</taxon>
        <taxon>Pseudomonadati</taxon>
        <taxon>Thermodesulfobacteriota</taxon>
        <taxon>Desulfuromonadia</taxon>
        <taxon>Geobacterales</taxon>
        <taxon>Geobacteraceae</taxon>
        <taxon>Pelovirga</taxon>
    </lineage>
</organism>
<evidence type="ECO:0000313" key="6">
    <source>
        <dbReference type="EMBL" id="MBD1401368.1"/>
    </source>
</evidence>
<dbReference type="InterPro" id="IPR004408">
    <property type="entry name" value="Biotin_CoA_COase_ligase"/>
</dbReference>
<feature type="binding site" evidence="4">
    <location>
        <position position="187"/>
    </location>
    <ligand>
        <name>biotin</name>
        <dbReference type="ChEBI" id="CHEBI:57586"/>
    </ligand>
</feature>
<dbReference type="InterPro" id="IPR030855">
    <property type="entry name" value="Bifunct_BirA"/>
</dbReference>
<dbReference type="Proteomes" id="UP000632828">
    <property type="component" value="Unassembled WGS sequence"/>
</dbReference>
<evidence type="ECO:0000256" key="4">
    <source>
        <dbReference type="HAMAP-Rule" id="MF_00978"/>
    </source>
</evidence>
<dbReference type="InterPro" id="IPR004143">
    <property type="entry name" value="BPL_LPL_catalytic"/>
</dbReference>
<dbReference type="Pfam" id="PF08279">
    <property type="entry name" value="HTH_11"/>
    <property type="match status" value="1"/>
</dbReference>
<dbReference type="GO" id="GO:0006355">
    <property type="term" value="P:regulation of DNA-templated transcription"/>
    <property type="evidence" value="ECO:0007669"/>
    <property type="project" value="UniProtKB-UniRule"/>
</dbReference>
<dbReference type="NCBIfam" id="TIGR00121">
    <property type="entry name" value="birA_ligase"/>
    <property type="match status" value="1"/>
</dbReference>
<dbReference type="AlphaFoldDB" id="A0A8J6UHF4"/>
<dbReference type="GO" id="GO:0003677">
    <property type="term" value="F:DNA binding"/>
    <property type="evidence" value="ECO:0007669"/>
    <property type="project" value="UniProtKB-UniRule"/>
</dbReference>
<dbReference type="EC" id="6.3.4.15" evidence="4"/>
<evidence type="ECO:0000313" key="7">
    <source>
        <dbReference type="Proteomes" id="UP000632828"/>
    </source>
</evidence>
<reference evidence="6" key="1">
    <citation type="submission" date="2020-09" db="EMBL/GenBank/DDBJ databases">
        <title>Pelobacter alkaliphilus sp. nov., a novel anaerobic arsenate-reducing bacterium from terrestrial mud volcano.</title>
        <authorList>
            <person name="Khomyakova M.A."/>
            <person name="Merkel A.Y."/>
            <person name="Slobodkin A.I."/>
        </authorList>
    </citation>
    <scope>NUCLEOTIDE SEQUENCE</scope>
    <source>
        <strain evidence="6">M08fum</strain>
    </source>
</reference>
<dbReference type="CDD" id="cd16442">
    <property type="entry name" value="BPL"/>
    <property type="match status" value="1"/>
</dbReference>
<dbReference type="SUPFAM" id="SSF46785">
    <property type="entry name" value="Winged helix' DNA-binding domain"/>
    <property type="match status" value="1"/>
</dbReference>
<dbReference type="Gene3D" id="3.30.930.10">
    <property type="entry name" value="Bira Bifunctional Protein, Domain 2"/>
    <property type="match status" value="1"/>
</dbReference>
<protein>
    <recommendedName>
        <fullName evidence="4">Bifunctional ligase/repressor BirA</fullName>
    </recommendedName>
    <alternativeName>
        <fullName evidence="4">Biotin--[acetyl-CoA-carboxylase] ligase</fullName>
        <ecNumber evidence="4">6.3.4.15</ecNumber>
    </alternativeName>
    <alternativeName>
        <fullName evidence="4">Biotin--protein ligase</fullName>
    </alternativeName>
    <alternativeName>
        <fullName evidence="4">Biotin-[acetyl-CoA carboxylase] synthetase</fullName>
    </alternativeName>
</protein>
<feature type="DNA-binding region" description="H-T-H motif" evidence="4">
    <location>
        <begin position="21"/>
        <end position="40"/>
    </location>
</feature>
<dbReference type="PANTHER" id="PTHR12835:SF5">
    <property type="entry name" value="BIOTIN--PROTEIN LIGASE"/>
    <property type="match status" value="1"/>
</dbReference>
<evidence type="ECO:0000256" key="1">
    <source>
        <dbReference type="ARBA" id="ARBA00022598"/>
    </source>
</evidence>
<dbReference type="HAMAP" id="MF_00978">
    <property type="entry name" value="Bifunct_BirA"/>
    <property type="match status" value="1"/>
</dbReference>
<comment type="function">
    <text evidence="4">Acts both as a biotin--[acetyl-CoA-carboxylase] ligase and a repressor.</text>
</comment>
<dbReference type="InterPro" id="IPR045864">
    <property type="entry name" value="aa-tRNA-synth_II/BPL/LPL"/>
</dbReference>
<dbReference type="Pfam" id="PF02237">
    <property type="entry name" value="BPL_C"/>
    <property type="match status" value="1"/>
</dbReference>
<keyword evidence="7" id="KW-1185">Reference proteome</keyword>
<accession>A0A8J6UHF4</accession>
<feature type="binding site" evidence="4">
    <location>
        <begin position="120"/>
        <end position="122"/>
    </location>
    <ligand>
        <name>biotin</name>
        <dbReference type="ChEBI" id="CHEBI:57586"/>
    </ligand>
</feature>
<dbReference type="Pfam" id="PF03099">
    <property type="entry name" value="BPL_LplA_LipB"/>
    <property type="match status" value="1"/>
</dbReference>
<keyword evidence="4" id="KW-0804">Transcription</keyword>
<keyword evidence="4" id="KW-0805">Transcription regulation</keyword>
<dbReference type="InterPro" id="IPR036388">
    <property type="entry name" value="WH-like_DNA-bd_sf"/>
</dbReference>
<dbReference type="GO" id="GO:0005737">
    <property type="term" value="C:cytoplasm"/>
    <property type="evidence" value="ECO:0007669"/>
    <property type="project" value="TreeGrafter"/>
</dbReference>
<sequence>MSSRDRILALLRSHPDCWLSGEKISAELHLSRAAIWKQMSALRSLGVAIEARHAKGYRLLEPPDLLFDRDIVSGLDCQIVGRSLQILQAVDSTNLQLKRQAEAGAEEGTVLVADQQLAGRGRLGRQWASPAGVNLYCSVLLRPLIPVQQAPQLTFLSAVAVVDVLEEVGHIRAEVKWPNDILVGGAKIAGLLNEMSAETEQINYVVLGLGVNLNMTTEQFPAKLNYPATSVLLETGRPVVRRIFLRALLERLDCYYAEFLRRGFAPIRQRWEQLCPIINRQVTVDSGPIGTVVGLEVDGALRLQCASGAIERIVAGDVRLVN</sequence>
<comment type="catalytic activity">
    <reaction evidence="3 4">
        <text>biotin + L-lysyl-[protein] + ATP = N(6)-biotinyl-L-lysyl-[protein] + AMP + diphosphate + H(+)</text>
        <dbReference type="Rhea" id="RHEA:11756"/>
        <dbReference type="Rhea" id="RHEA-COMP:9752"/>
        <dbReference type="Rhea" id="RHEA-COMP:10505"/>
        <dbReference type="ChEBI" id="CHEBI:15378"/>
        <dbReference type="ChEBI" id="CHEBI:29969"/>
        <dbReference type="ChEBI" id="CHEBI:30616"/>
        <dbReference type="ChEBI" id="CHEBI:33019"/>
        <dbReference type="ChEBI" id="CHEBI:57586"/>
        <dbReference type="ChEBI" id="CHEBI:83144"/>
        <dbReference type="ChEBI" id="CHEBI:456215"/>
        <dbReference type="EC" id="6.3.4.15"/>
    </reaction>
</comment>
<feature type="binding site" evidence="4">
    <location>
        <begin position="92"/>
        <end position="94"/>
    </location>
    <ligand>
        <name>biotin</name>
        <dbReference type="ChEBI" id="CHEBI:57586"/>
    </ligand>
</feature>
<dbReference type="InterPro" id="IPR036390">
    <property type="entry name" value="WH_DNA-bd_sf"/>
</dbReference>
<dbReference type="GO" id="GO:0005524">
    <property type="term" value="F:ATP binding"/>
    <property type="evidence" value="ECO:0007669"/>
    <property type="project" value="UniProtKB-UniRule"/>
</dbReference>
<keyword evidence="4" id="KW-0238">DNA-binding</keyword>
<keyword evidence="2 4" id="KW-0092">Biotin</keyword>
<feature type="binding site" evidence="4">
    <location>
        <position position="116"/>
    </location>
    <ligand>
        <name>biotin</name>
        <dbReference type="ChEBI" id="CHEBI:57586"/>
    </ligand>
</feature>
<keyword evidence="4" id="KW-0678">Repressor</keyword>
<dbReference type="PROSITE" id="PS51733">
    <property type="entry name" value="BPL_LPL_CATALYTIC"/>
    <property type="match status" value="1"/>
</dbReference>